<evidence type="ECO:0000313" key="2">
    <source>
        <dbReference type="EMBL" id="GIX68662.1"/>
    </source>
</evidence>
<dbReference type="AlphaFoldDB" id="A0AAV4M880"/>
<feature type="region of interest" description="Disordered" evidence="1">
    <location>
        <begin position="1"/>
        <end position="28"/>
    </location>
</feature>
<comment type="caution">
    <text evidence="2">The sequence shown here is derived from an EMBL/GenBank/DDBJ whole genome shotgun (WGS) entry which is preliminary data.</text>
</comment>
<evidence type="ECO:0000313" key="3">
    <source>
        <dbReference type="Proteomes" id="UP001054945"/>
    </source>
</evidence>
<organism evidence="2 3">
    <name type="scientific">Caerostris extrusa</name>
    <name type="common">Bark spider</name>
    <name type="synonym">Caerostris bankana</name>
    <dbReference type="NCBI Taxonomy" id="172846"/>
    <lineage>
        <taxon>Eukaryota</taxon>
        <taxon>Metazoa</taxon>
        <taxon>Ecdysozoa</taxon>
        <taxon>Arthropoda</taxon>
        <taxon>Chelicerata</taxon>
        <taxon>Arachnida</taxon>
        <taxon>Araneae</taxon>
        <taxon>Araneomorphae</taxon>
        <taxon>Entelegynae</taxon>
        <taxon>Araneoidea</taxon>
        <taxon>Araneidae</taxon>
        <taxon>Caerostris</taxon>
    </lineage>
</organism>
<keyword evidence="3" id="KW-1185">Reference proteome</keyword>
<accession>A0AAV4M880</accession>
<feature type="region of interest" description="Disordered" evidence="1">
    <location>
        <begin position="63"/>
        <end position="89"/>
    </location>
</feature>
<dbReference type="EMBL" id="BPLR01019511">
    <property type="protein sequence ID" value="GIX68662.1"/>
    <property type="molecule type" value="Genomic_DNA"/>
</dbReference>
<reference evidence="2 3" key="1">
    <citation type="submission" date="2021-06" db="EMBL/GenBank/DDBJ databases">
        <title>Caerostris extrusa draft genome.</title>
        <authorList>
            <person name="Kono N."/>
            <person name="Arakawa K."/>
        </authorList>
    </citation>
    <scope>NUCLEOTIDE SEQUENCE [LARGE SCALE GENOMIC DNA]</scope>
</reference>
<feature type="compositionally biased region" description="Polar residues" evidence="1">
    <location>
        <begin position="1"/>
        <end position="13"/>
    </location>
</feature>
<sequence length="89" mass="9645">MLNTNHRTKQTAMPTKHPSAPTAGQRLSKLLTEPQSCPSYLQDEVFPWWAVSPYAQAVVTGNLAGLHPEPGSQGSAGETETYGIESTKY</sequence>
<gene>
    <name evidence="2" type="ORF">CEXT_787101</name>
</gene>
<proteinExistence type="predicted"/>
<protein>
    <submittedName>
        <fullName evidence="2">Uncharacterized protein</fullName>
    </submittedName>
</protein>
<name>A0AAV4M880_CAEEX</name>
<dbReference type="Proteomes" id="UP001054945">
    <property type="component" value="Unassembled WGS sequence"/>
</dbReference>
<evidence type="ECO:0000256" key="1">
    <source>
        <dbReference type="SAM" id="MobiDB-lite"/>
    </source>
</evidence>